<reference evidence="2 3" key="1">
    <citation type="submission" date="2024-10" db="EMBL/GenBank/DDBJ databases">
        <title>The Natural Products Discovery Center: Release of the First 8490 Sequenced Strains for Exploring Actinobacteria Biosynthetic Diversity.</title>
        <authorList>
            <person name="Kalkreuter E."/>
            <person name="Kautsar S.A."/>
            <person name="Yang D."/>
            <person name="Bader C.D."/>
            <person name="Teijaro C.N."/>
            <person name="Fluegel L."/>
            <person name="Davis C.M."/>
            <person name="Simpson J.R."/>
            <person name="Lauterbach L."/>
            <person name="Steele A.D."/>
            <person name="Gui C."/>
            <person name="Meng S."/>
            <person name="Li G."/>
            <person name="Viehrig K."/>
            <person name="Ye F."/>
            <person name="Su P."/>
            <person name="Kiefer A.F."/>
            <person name="Nichols A."/>
            <person name="Cepeda A.J."/>
            <person name="Yan W."/>
            <person name="Fan B."/>
            <person name="Jiang Y."/>
            <person name="Adhikari A."/>
            <person name="Zheng C.-J."/>
            <person name="Schuster L."/>
            <person name="Cowan T.M."/>
            <person name="Smanski M.J."/>
            <person name="Chevrette M.G."/>
            <person name="De Carvalho L.P.S."/>
            <person name="Shen B."/>
        </authorList>
    </citation>
    <scope>NUCLEOTIDE SEQUENCE [LARGE SCALE GENOMIC DNA]</scope>
    <source>
        <strain evidence="2 3">NPDC020602</strain>
    </source>
</reference>
<keyword evidence="1" id="KW-1133">Transmembrane helix</keyword>
<dbReference type="Pfam" id="PF12730">
    <property type="entry name" value="ABC2_membrane_4"/>
    <property type="match status" value="1"/>
</dbReference>
<feature type="transmembrane region" description="Helical" evidence="1">
    <location>
        <begin position="74"/>
        <end position="94"/>
    </location>
</feature>
<comment type="caution">
    <text evidence="2">The sequence shown here is derived from an EMBL/GenBank/DDBJ whole genome shotgun (WGS) entry which is preliminary data.</text>
</comment>
<dbReference type="Proteomes" id="UP001611339">
    <property type="component" value="Unassembled WGS sequence"/>
</dbReference>
<feature type="transmembrane region" description="Helical" evidence="1">
    <location>
        <begin position="115"/>
        <end position="135"/>
    </location>
</feature>
<proteinExistence type="predicted"/>
<accession>A0ABW7UGD4</accession>
<organism evidence="2 3">
    <name type="scientific">Streptomyces litmocidini</name>
    <dbReference type="NCBI Taxonomy" id="67318"/>
    <lineage>
        <taxon>Bacteria</taxon>
        <taxon>Bacillati</taxon>
        <taxon>Actinomycetota</taxon>
        <taxon>Actinomycetes</taxon>
        <taxon>Kitasatosporales</taxon>
        <taxon>Streptomycetaceae</taxon>
        <taxon>Streptomyces</taxon>
    </lineage>
</organism>
<evidence type="ECO:0000313" key="2">
    <source>
        <dbReference type="EMBL" id="MFI1718486.1"/>
    </source>
</evidence>
<keyword evidence="1" id="KW-0472">Membrane</keyword>
<name>A0ABW7UGD4_9ACTN</name>
<protein>
    <submittedName>
        <fullName evidence="2">ABC transporter permease</fullName>
    </submittedName>
</protein>
<feature type="transmembrane region" description="Helical" evidence="1">
    <location>
        <begin position="183"/>
        <end position="201"/>
    </location>
</feature>
<keyword evidence="1" id="KW-0812">Transmembrane</keyword>
<dbReference type="RefSeq" id="WP_398713122.1">
    <property type="nucleotide sequence ID" value="NZ_JBIRUI010000023.1"/>
</dbReference>
<gene>
    <name evidence="2" type="ORF">ACH407_33630</name>
</gene>
<evidence type="ECO:0000256" key="1">
    <source>
        <dbReference type="SAM" id="Phobius"/>
    </source>
</evidence>
<dbReference type="EMBL" id="JBIRUI010000023">
    <property type="protein sequence ID" value="MFI1718486.1"/>
    <property type="molecule type" value="Genomic_DNA"/>
</dbReference>
<feature type="transmembrane region" description="Helical" evidence="1">
    <location>
        <begin position="33"/>
        <end position="54"/>
    </location>
</feature>
<keyword evidence="3" id="KW-1185">Reference proteome</keyword>
<sequence>MTTTTTTTAPYRITPTRVLHSEWHKLRTVRSTWITLLTAAALVLGVGILMGATYTSDGGDSDVDTVVLTLYGSQLGGIALAVLGILVTAGEYATGMIRATLTAVPSRTPVLWAKATVYTATVFTVSLLTALLTFLTAQVFLSDTDQAASLTDDGVLAAITGNAAGVTLLGLIALGLGAALRSVPGAIGAFVGGVLIVPEIIRMLPYEVMDTVVRYFPTQAAGVLGSATPLPDAASPGAALLALLLWAAAALAVPALLLGRRDV</sequence>
<feature type="transmembrane region" description="Helical" evidence="1">
    <location>
        <begin position="238"/>
        <end position="258"/>
    </location>
</feature>
<feature type="transmembrane region" description="Helical" evidence="1">
    <location>
        <begin position="155"/>
        <end position="176"/>
    </location>
</feature>
<evidence type="ECO:0000313" key="3">
    <source>
        <dbReference type="Proteomes" id="UP001611339"/>
    </source>
</evidence>